<sequence>MPTVIDGNQHDAVSSMAAWVVCSGPRVAFCPPTTRTGRLRPYLSRTQTKGVFLAASRAARARPGSIHRPGAGTALLCRLRTLDSTSSPPALPPSHPANRRIIVERGCGFGCWKRLPFNLNCCA</sequence>
<organism evidence="1 2">
    <name type="scientific">Synaphobranchus kaupii</name>
    <name type="common">Kaup's arrowtooth eel</name>
    <dbReference type="NCBI Taxonomy" id="118154"/>
    <lineage>
        <taxon>Eukaryota</taxon>
        <taxon>Metazoa</taxon>
        <taxon>Chordata</taxon>
        <taxon>Craniata</taxon>
        <taxon>Vertebrata</taxon>
        <taxon>Euteleostomi</taxon>
        <taxon>Actinopterygii</taxon>
        <taxon>Neopterygii</taxon>
        <taxon>Teleostei</taxon>
        <taxon>Anguilliformes</taxon>
        <taxon>Synaphobranchidae</taxon>
        <taxon>Synaphobranchus</taxon>
    </lineage>
</organism>
<protein>
    <submittedName>
        <fullName evidence="1">Uncharacterized protein</fullName>
    </submittedName>
</protein>
<evidence type="ECO:0000313" key="2">
    <source>
        <dbReference type="Proteomes" id="UP001152622"/>
    </source>
</evidence>
<reference evidence="1" key="1">
    <citation type="journal article" date="2023" name="Science">
        <title>Genome structures resolve the early diversification of teleost fishes.</title>
        <authorList>
            <person name="Parey E."/>
            <person name="Louis A."/>
            <person name="Montfort J."/>
            <person name="Bouchez O."/>
            <person name="Roques C."/>
            <person name="Iampietro C."/>
            <person name="Lluch J."/>
            <person name="Castinel A."/>
            <person name="Donnadieu C."/>
            <person name="Desvignes T."/>
            <person name="Floi Bucao C."/>
            <person name="Jouanno E."/>
            <person name="Wen M."/>
            <person name="Mejri S."/>
            <person name="Dirks R."/>
            <person name="Jansen H."/>
            <person name="Henkel C."/>
            <person name="Chen W.J."/>
            <person name="Zahm M."/>
            <person name="Cabau C."/>
            <person name="Klopp C."/>
            <person name="Thompson A.W."/>
            <person name="Robinson-Rechavi M."/>
            <person name="Braasch I."/>
            <person name="Lecointre G."/>
            <person name="Bobe J."/>
            <person name="Postlethwait J.H."/>
            <person name="Berthelot C."/>
            <person name="Roest Crollius H."/>
            <person name="Guiguen Y."/>
        </authorList>
    </citation>
    <scope>NUCLEOTIDE SEQUENCE</scope>
    <source>
        <strain evidence="1">WJC10195</strain>
    </source>
</reference>
<keyword evidence="2" id="KW-1185">Reference proteome</keyword>
<comment type="caution">
    <text evidence="1">The sequence shown here is derived from an EMBL/GenBank/DDBJ whole genome shotgun (WGS) entry which is preliminary data.</text>
</comment>
<proteinExistence type="predicted"/>
<accession>A0A9Q1F966</accession>
<dbReference type="EMBL" id="JAINUF010000007">
    <property type="protein sequence ID" value="KAJ8353696.1"/>
    <property type="molecule type" value="Genomic_DNA"/>
</dbReference>
<dbReference type="AlphaFoldDB" id="A0A9Q1F966"/>
<evidence type="ECO:0000313" key="1">
    <source>
        <dbReference type="EMBL" id="KAJ8353696.1"/>
    </source>
</evidence>
<name>A0A9Q1F966_SYNKA</name>
<gene>
    <name evidence="1" type="ORF">SKAU_G00212630</name>
</gene>
<dbReference type="Proteomes" id="UP001152622">
    <property type="component" value="Chromosome 7"/>
</dbReference>